<feature type="transmembrane region" description="Helical" evidence="7">
    <location>
        <begin position="233"/>
        <end position="254"/>
    </location>
</feature>
<feature type="transmembrane region" description="Helical" evidence="7">
    <location>
        <begin position="43"/>
        <end position="67"/>
    </location>
</feature>
<feature type="transmembrane region" description="Helical" evidence="7">
    <location>
        <begin position="373"/>
        <end position="400"/>
    </location>
</feature>
<feature type="transmembrane region" description="Helical" evidence="7">
    <location>
        <begin position="188"/>
        <end position="207"/>
    </location>
</feature>
<evidence type="ECO:0000256" key="7">
    <source>
        <dbReference type="SAM" id="Phobius"/>
    </source>
</evidence>
<keyword evidence="6 7" id="KW-0472">Membrane</keyword>
<dbReference type="GO" id="GO:0005886">
    <property type="term" value="C:plasma membrane"/>
    <property type="evidence" value="ECO:0007669"/>
    <property type="project" value="TreeGrafter"/>
</dbReference>
<keyword evidence="4 7" id="KW-0812">Transmembrane</keyword>
<feature type="transmembrane region" description="Helical" evidence="7">
    <location>
        <begin position="275"/>
        <end position="297"/>
    </location>
</feature>
<dbReference type="InterPro" id="IPR050277">
    <property type="entry name" value="Sodium:Solute_Symporter"/>
</dbReference>
<feature type="transmembrane region" description="Helical" evidence="7">
    <location>
        <begin position="6"/>
        <end position="22"/>
    </location>
</feature>
<dbReference type="Proteomes" id="UP000343335">
    <property type="component" value="Unassembled WGS sequence"/>
</dbReference>
<evidence type="ECO:0000313" key="9">
    <source>
        <dbReference type="Proteomes" id="UP000343335"/>
    </source>
</evidence>
<organism evidence="8 9">
    <name type="scientific">Pandoraea commovens</name>
    <dbReference type="NCBI Taxonomy" id="2508289"/>
    <lineage>
        <taxon>Bacteria</taxon>
        <taxon>Pseudomonadati</taxon>
        <taxon>Pseudomonadota</taxon>
        <taxon>Betaproteobacteria</taxon>
        <taxon>Burkholderiales</taxon>
        <taxon>Burkholderiaceae</taxon>
        <taxon>Pandoraea</taxon>
    </lineage>
</organism>
<feature type="transmembrane region" description="Helical" evidence="7">
    <location>
        <begin position="317"/>
        <end position="341"/>
    </location>
</feature>
<sequence length="503" mass="53332">MNAALAVIAAFLAFALFVGLRARRGRTMSLEQWAVGGRGFGTLLVFLLMAGEAFSTFTFLGASGWAYSKGPPAFYILAYGALAYLLGYWMLPAAWRHATKHNCVSFSDFFATAYRSRALGVVVSLVAVLGMSALLIIQLRGLGIIVSEASYGTIPPAVAIWCGAIAMVVYITVSGIHGSASIAIYKDILILVIAIFLGIYLPLHYFGGFGEMFDRIEAARPGFLQMPTSGLTLSWYNSTILLTSLGYYLYPYVFTSVYAAKTESAVRKNTILMPLYQMVIAFMFFVGFAAILQVPGLTGADSDLALLRIVKQTFSPWFVGVIGGVGVLTALVPGSMILLNASTLIAKNIYRDGFAPQASEAVIGKLAKRVLPVFGLVAVFFVLRGGATFVALALFASSLLTQLFPSFVASLLPRPFGNKYGAFAGIGAGALVLLAAVGFDVTLRMLPGASDTVASINMGLVALAVNAVTFVTVSMLTRSQNVDGNVDGSSVDSDAEAGLLRKV</sequence>
<dbReference type="GO" id="GO:0022857">
    <property type="term" value="F:transmembrane transporter activity"/>
    <property type="evidence" value="ECO:0007669"/>
    <property type="project" value="InterPro"/>
</dbReference>
<dbReference type="InterPro" id="IPR001734">
    <property type="entry name" value="Na/solute_symporter"/>
</dbReference>
<keyword evidence="5 7" id="KW-1133">Transmembrane helix</keyword>
<feature type="transmembrane region" description="Helical" evidence="7">
    <location>
        <begin position="73"/>
        <end position="91"/>
    </location>
</feature>
<dbReference type="PANTHER" id="PTHR48086:SF8">
    <property type="entry name" value="MONOCARBOXYLIC ACID PERMEASE"/>
    <property type="match status" value="1"/>
</dbReference>
<dbReference type="PROSITE" id="PS50283">
    <property type="entry name" value="NA_SOLUT_SYMP_3"/>
    <property type="match status" value="1"/>
</dbReference>
<dbReference type="CDD" id="cd10322">
    <property type="entry name" value="SLC5sbd"/>
    <property type="match status" value="1"/>
</dbReference>
<dbReference type="EMBL" id="CABPSA010000003">
    <property type="protein sequence ID" value="VVE08680.1"/>
    <property type="molecule type" value="Genomic_DNA"/>
</dbReference>
<dbReference type="PANTHER" id="PTHR48086">
    <property type="entry name" value="SODIUM/PROLINE SYMPORTER-RELATED"/>
    <property type="match status" value="1"/>
</dbReference>
<evidence type="ECO:0000256" key="6">
    <source>
        <dbReference type="ARBA" id="ARBA00023136"/>
    </source>
</evidence>
<comment type="subcellular location">
    <subcellularLocation>
        <location evidence="1">Membrane</location>
        <topology evidence="1">Multi-pass membrane protein</topology>
    </subcellularLocation>
</comment>
<gene>
    <name evidence="8" type="ORF">PCO31010_02534</name>
</gene>
<evidence type="ECO:0000256" key="3">
    <source>
        <dbReference type="ARBA" id="ARBA00022448"/>
    </source>
</evidence>
<accession>A0A5E4VCQ3</accession>
<dbReference type="RefSeq" id="WP_246184572.1">
    <property type="nucleotide sequence ID" value="NZ_CABPSA010000003.1"/>
</dbReference>
<protein>
    <submittedName>
        <fullName evidence="8">Sodium:solute symporter</fullName>
    </submittedName>
</protein>
<feature type="transmembrane region" description="Helical" evidence="7">
    <location>
        <begin position="157"/>
        <end position="176"/>
    </location>
</feature>
<evidence type="ECO:0000256" key="4">
    <source>
        <dbReference type="ARBA" id="ARBA00022692"/>
    </source>
</evidence>
<evidence type="ECO:0000256" key="2">
    <source>
        <dbReference type="ARBA" id="ARBA00006434"/>
    </source>
</evidence>
<evidence type="ECO:0000256" key="5">
    <source>
        <dbReference type="ARBA" id="ARBA00022989"/>
    </source>
</evidence>
<keyword evidence="3" id="KW-0813">Transport</keyword>
<evidence type="ECO:0000313" key="8">
    <source>
        <dbReference type="EMBL" id="VVE08680.1"/>
    </source>
</evidence>
<comment type="similarity">
    <text evidence="2">Belongs to the sodium:solute symporter (SSF) (TC 2.A.21) family.</text>
</comment>
<reference evidence="8 9" key="1">
    <citation type="submission" date="2019-08" db="EMBL/GenBank/DDBJ databases">
        <authorList>
            <person name="Peeters C."/>
        </authorList>
    </citation>
    <scope>NUCLEOTIDE SEQUENCE [LARGE SCALE GENOMIC DNA]</scope>
    <source>
        <strain evidence="8 9">LMG 31010</strain>
    </source>
</reference>
<proteinExistence type="inferred from homology"/>
<feature type="transmembrane region" description="Helical" evidence="7">
    <location>
        <begin position="455"/>
        <end position="476"/>
    </location>
</feature>
<dbReference type="InterPro" id="IPR038377">
    <property type="entry name" value="Na/Glc_symporter_sf"/>
</dbReference>
<name>A0A5E4VCQ3_9BURK</name>
<feature type="transmembrane region" description="Helical" evidence="7">
    <location>
        <begin position="420"/>
        <end position="443"/>
    </location>
</feature>
<dbReference type="Gene3D" id="1.20.1730.10">
    <property type="entry name" value="Sodium/glucose cotransporter"/>
    <property type="match status" value="1"/>
</dbReference>
<dbReference type="AlphaFoldDB" id="A0A5E4VCQ3"/>
<evidence type="ECO:0000256" key="1">
    <source>
        <dbReference type="ARBA" id="ARBA00004141"/>
    </source>
</evidence>
<feature type="transmembrane region" description="Helical" evidence="7">
    <location>
        <begin position="118"/>
        <end position="137"/>
    </location>
</feature>